<keyword evidence="2" id="KW-0234">DNA repair</keyword>
<dbReference type="PANTHER" id="PTHR10302:SF27">
    <property type="entry name" value="SINGLE-STRANDED DNA-BINDING PROTEIN"/>
    <property type="match status" value="1"/>
</dbReference>
<organism evidence="5 6">
    <name type="scientific">Fodinibius salicampi</name>
    <dbReference type="NCBI Taxonomy" id="1920655"/>
    <lineage>
        <taxon>Bacteria</taxon>
        <taxon>Pseudomonadati</taxon>
        <taxon>Balneolota</taxon>
        <taxon>Balneolia</taxon>
        <taxon>Balneolales</taxon>
        <taxon>Balneolaceae</taxon>
        <taxon>Fodinibius</taxon>
    </lineage>
</organism>
<proteinExistence type="inferred from homology"/>
<dbReference type="PANTHER" id="PTHR10302">
    <property type="entry name" value="SINGLE-STRANDED DNA-BINDING PROTEIN"/>
    <property type="match status" value="1"/>
</dbReference>
<dbReference type="NCBIfam" id="TIGR00621">
    <property type="entry name" value="ssb"/>
    <property type="match status" value="1"/>
</dbReference>
<evidence type="ECO:0000256" key="1">
    <source>
        <dbReference type="ARBA" id="ARBA00023125"/>
    </source>
</evidence>
<dbReference type="InterPro" id="IPR012340">
    <property type="entry name" value="NA-bd_OB-fold"/>
</dbReference>
<comment type="subunit">
    <text evidence="2">Homotetramer.</text>
</comment>
<dbReference type="Pfam" id="PF00436">
    <property type="entry name" value="SSB"/>
    <property type="match status" value="1"/>
</dbReference>
<protein>
    <recommendedName>
        <fullName evidence="2 3">Single-stranded DNA-binding protein</fullName>
        <shortName evidence="2">SSB</shortName>
    </recommendedName>
</protein>
<comment type="caution">
    <text evidence="2">Lacks conserved residue(s) required for the propagation of feature annotation.</text>
</comment>
<dbReference type="Proteomes" id="UP001207337">
    <property type="component" value="Unassembled WGS sequence"/>
</dbReference>
<comment type="caution">
    <text evidence="5">The sequence shown here is derived from an EMBL/GenBank/DDBJ whole genome shotgun (WGS) entry which is preliminary data.</text>
</comment>
<keyword evidence="1 2" id="KW-0238">DNA-binding</keyword>
<keyword evidence="2" id="KW-0235">DNA replication</keyword>
<feature type="compositionally biased region" description="Low complexity" evidence="4">
    <location>
        <begin position="118"/>
        <end position="134"/>
    </location>
</feature>
<accession>A0ABT3PUQ9</accession>
<dbReference type="InterPro" id="IPR000424">
    <property type="entry name" value="Primosome_PriB/ssb"/>
</dbReference>
<feature type="short sequence motif" description="Important for interaction with partner proteins" evidence="2">
    <location>
        <begin position="147"/>
        <end position="152"/>
    </location>
</feature>
<sequence length="152" mass="17202">MSSLNKAMIIGRLGRDPEVRYTQSNTAVATLSVATSERYKDKQGEWKENTEWHRVVAWGRLAEICQEYLKKGSQVYIEGPIQTRQWEDKEGQTRYTTEIKALTMTMLDSKGSSEGGENVPSQPDSSQPVSSNVDLSEDFDDMDDDLDDDLPF</sequence>
<name>A0ABT3PUQ9_9BACT</name>
<dbReference type="EMBL" id="JAJNDC010000001">
    <property type="protein sequence ID" value="MCW9711589.1"/>
    <property type="molecule type" value="Genomic_DNA"/>
</dbReference>
<reference evidence="5 6" key="1">
    <citation type="submission" date="2021-11" db="EMBL/GenBank/DDBJ databases">
        <title>Aliifidinibius sp. nov., a new bacterium isolated from saline soil.</title>
        <authorList>
            <person name="Galisteo C."/>
            <person name="De La Haba R."/>
            <person name="Sanchez-Porro C."/>
            <person name="Ventosa A."/>
        </authorList>
    </citation>
    <scope>NUCLEOTIDE SEQUENCE [LARGE SCALE GENOMIC DNA]</scope>
    <source>
        <strain evidence="5 6">KACC 190600</strain>
    </source>
</reference>
<dbReference type="PIRSF" id="PIRSF002070">
    <property type="entry name" value="SSB"/>
    <property type="match status" value="1"/>
</dbReference>
<gene>
    <name evidence="5" type="ORF">LQ318_01620</name>
</gene>
<keyword evidence="6" id="KW-1185">Reference proteome</keyword>
<feature type="compositionally biased region" description="Acidic residues" evidence="4">
    <location>
        <begin position="135"/>
        <end position="152"/>
    </location>
</feature>
<keyword evidence="2" id="KW-0233">DNA recombination</keyword>
<evidence type="ECO:0000256" key="3">
    <source>
        <dbReference type="PIRNR" id="PIRNR002070"/>
    </source>
</evidence>
<dbReference type="InterPro" id="IPR011344">
    <property type="entry name" value="ssDNA-bd"/>
</dbReference>
<keyword evidence="2" id="KW-0227">DNA damage</keyword>
<dbReference type="PROSITE" id="PS50935">
    <property type="entry name" value="SSB"/>
    <property type="match status" value="1"/>
</dbReference>
<dbReference type="SUPFAM" id="SSF50249">
    <property type="entry name" value="Nucleic acid-binding proteins"/>
    <property type="match status" value="1"/>
</dbReference>
<dbReference type="RefSeq" id="WP_265786931.1">
    <property type="nucleotide sequence ID" value="NZ_BAABRS010000001.1"/>
</dbReference>
<evidence type="ECO:0000256" key="2">
    <source>
        <dbReference type="HAMAP-Rule" id="MF_00984"/>
    </source>
</evidence>
<dbReference type="CDD" id="cd04496">
    <property type="entry name" value="SSB_OBF"/>
    <property type="match status" value="1"/>
</dbReference>
<dbReference type="Gene3D" id="2.40.50.140">
    <property type="entry name" value="Nucleic acid-binding proteins"/>
    <property type="match status" value="1"/>
</dbReference>
<comment type="function">
    <text evidence="2">Plays an important role in DNA replication, recombination and repair. Binds to ssDNA and to an array of partner proteins to recruit them to their sites of action during DNA metabolism.</text>
</comment>
<feature type="region of interest" description="Disordered" evidence="4">
    <location>
        <begin position="108"/>
        <end position="152"/>
    </location>
</feature>
<dbReference type="GO" id="GO:0003677">
    <property type="term" value="F:DNA binding"/>
    <property type="evidence" value="ECO:0007669"/>
    <property type="project" value="UniProtKB-KW"/>
</dbReference>
<dbReference type="HAMAP" id="MF_00984">
    <property type="entry name" value="SSB"/>
    <property type="match status" value="1"/>
</dbReference>
<evidence type="ECO:0000313" key="5">
    <source>
        <dbReference type="EMBL" id="MCW9711589.1"/>
    </source>
</evidence>
<evidence type="ECO:0000256" key="4">
    <source>
        <dbReference type="SAM" id="MobiDB-lite"/>
    </source>
</evidence>
<evidence type="ECO:0000313" key="6">
    <source>
        <dbReference type="Proteomes" id="UP001207337"/>
    </source>
</evidence>